<dbReference type="PANTHER" id="PTHR33540">
    <property type="entry name" value="TRNA THREONYLCARBAMOYLADENOSINE BIOSYNTHESIS PROTEIN TSAE"/>
    <property type="match status" value="1"/>
</dbReference>
<reference evidence="11 12" key="1">
    <citation type="submission" date="2019-02" db="EMBL/GenBank/DDBJ databases">
        <title>Deep-cultivation of Planctomycetes and their phenomic and genomic characterization uncovers novel biology.</title>
        <authorList>
            <person name="Wiegand S."/>
            <person name="Jogler M."/>
            <person name="Boedeker C."/>
            <person name="Pinto D."/>
            <person name="Vollmers J."/>
            <person name="Rivas-Marin E."/>
            <person name="Kohn T."/>
            <person name="Peeters S.H."/>
            <person name="Heuer A."/>
            <person name="Rast P."/>
            <person name="Oberbeckmann S."/>
            <person name="Bunk B."/>
            <person name="Jeske O."/>
            <person name="Meyerdierks A."/>
            <person name="Storesund J.E."/>
            <person name="Kallscheuer N."/>
            <person name="Luecker S."/>
            <person name="Lage O.M."/>
            <person name="Pohl T."/>
            <person name="Merkel B.J."/>
            <person name="Hornburger P."/>
            <person name="Mueller R.-W."/>
            <person name="Bruemmer F."/>
            <person name="Labrenz M."/>
            <person name="Spormann A.M."/>
            <person name="Op Den Camp H."/>
            <person name="Overmann J."/>
            <person name="Amann R."/>
            <person name="Jetten M.S.M."/>
            <person name="Mascher T."/>
            <person name="Medema M.H."/>
            <person name="Devos D.P."/>
            <person name="Kaster A.-K."/>
            <person name="Ovreas L."/>
            <person name="Rohde M."/>
            <person name="Galperin M.Y."/>
            <person name="Jogler C."/>
        </authorList>
    </citation>
    <scope>NUCLEOTIDE SEQUENCE [LARGE SCALE GENOMIC DNA]</scope>
    <source>
        <strain evidence="11 12">KOR42</strain>
    </source>
</reference>
<dbReference type="InterPro" id="IPR027417">
    <property type="entry name" value="P-loop_NTPase"/>
</dbReference>
<dbReference type="RefSeq" id="WP_146507481.1">
    <property type="nucleotide sequence ID" value="NZ_SIHI01000001.1"/>
</dbReference>
<dbReference type="PANTHER" id="PTHR33540:SF2">
    <property type="entry name" value="TRNA THREONYLCARBAMOYLADENOSINE BIOSYNTHESIS PROTEIN TSAE"/>
    <property type="match status" value="1"/>
</dbReference>
<keyword evidence="12" id="KW-1185">Reference proteome</keyword>
<evidence type="ECO:0000256" key="3">
    <source>
        <dbReference type="ARBA" id="ARBA00019010"/>
    </source>
</evidence>
<keyword evidence="5" id="KW-0819">tRNA processing</keyword>
<evidence type="ECO:0000256" key="2">
    <source>
        <dbReference type="ARBA" id="ARBA00007599"/>
    </source>
</evidence>
<evidence type="ECO:0000256" key="9">
    <source>
        <dbReference type="ARBA" id="ARBA00022842"/>
    </source>
</evidence>
<gene>
    <name evidence="11" type="primary">tsaE</name>
    <name evidence="11" type="ORF">KOR42_10130</name>
</gene>
<dbReference type="SUPFAM" id="SSF52540">
    <property type="entry name" value="P-loop containing nucleoside triphosphate hydrolases"/>
    <property type="match status" value="1"/>
</dbReference>
<evidence type="ECO:0000256" key="1">
    <source>
        <dbReference type="ARBA" id="ARBA00004496"/>
    </source>
</evidence>
<keyword evidence="8" id="KW-0067">ATP-binding</keyword>
<organism evidence="11 12">
    <name type="scientific">Thalassoglobus neptunius</name>
    <dbReference type="NCBI Taxonomy" id="1938619"/>
    <lineage>
        <taxon>Bacteria</taxon>
        <taxon>Pseudomonadati</taxon>
        <taxon>Planctomycetota</taxon>
        <taxon>Planctomycetia</taxon>
        <taxon>Planctomycetales</taxon>
        <taxon>Planctomycetaceae</taxon>
        <taxon>Thalassoglobus</taxon>
    </lineage>
</organism>
<keyword evidence="4" id="KW-0963">Cytoplasm</keyword>
<dbReference type="Proteomes" id="UP000317243">
    <property type="component" value="Unassembled WGS sequence"/>
</dbReference>
<dbReference type="GO" id="GO:0005737">
    <property type="term" value="C:cytoplasm"/>
    <property type="evidence" value="ECO:0007669"/>
    <property type="project" value="UniProtKB-SubCell"/>
</dbReference>
<evidence type="ECO:0000256" key="4">
    <source>
        <dbReference type="ARBA" id="ARBA00022490"/>
    </source>
</evidence>
<evidence type="ECO:0000256" key="8">
    <source>
        <dbReference type="ARBA" id="ARBA00022840"/>
    </source>
</evidence>
<keyword evidence="7" id="KW-0547">Nucleotide-binding</keyword>
<proteinExistence type="inferred from homology"/>
<dbReference type="GO" id="GO:0002949">
    <property type="term" value="P:tRNA threonylcarbamoyladenosine modification"/>
    <property type="evidence" value="ECO:0007669"/>
    <property type="project" value="InterPro"/>
</dbReference>
<evidence type="ECO:0000256" key="10">
    <source>
        <dbReference type="ARBA" id="ARBA00032441"/>
    </source>
</evidence>
<comment type="similarity">
    <text evidence="2">Belongs to the TsaE family.</text>
</comment>
<dbReference type="Gene3D" id="3.40.50.300">
    <property type="entry name" value="P-loop containing nucleotide triphosphate hydrolases"/>
    <property type="match status" value="1"/>
</dbReference>
<comment type="caution">
    <text evidence="11">The sequence shown here is derived from an EMBL/GenBank/DDBJ whole genome shotgun (WGS) entry which is preliminary data.</text>
</comment>
<accession>A0A5C5X5P8</accession>
<name>A0A5C5X5P8_9PLAN</name>
<dbReference type="Pfam" id="PF02367">
    <property type="entry name" value="TsaE"/>
    <property type="match status" value="1"/>
</dbReference>
<dbReference type="OrthoDB" id="9815896at2"/>
<dbReference type="GO" id="GO:0005524">
    <property type="term" value="F:ATP binding"/>
    <property type="evidence" value="ECO:0007669"/>
    <property type="project" value="UniProtKB-KW"/>
</dbReference>
<comment type="subcellular location">
    <subcellularLocation>
        <location evidence="1">Cytoplasm</location>
    </subcellularLocation>
</comment>
<evidence type="ECO:0000256" key="5">
    <source>
        <dbReference type="ARBA" id="ARBA00022694"/>
    </source>
</evidence>
<evidence type="ECO:0000256" key="7">
    <source>
        <dbReference type="ARBA" id="ARBA00022741"/>
    </source>
</evidence>
<dbReference type="AlphaFoldDB" id="A0A5C5X5P8"/>
<sequence>MIGNRDQDRPAREVRVVSSDSLEQTQEFGRLFATVLRQGMVVALIGDLGAGKTHLVQSIAEAFGVNREDVSSPTFVLIQEYDTTIPICHIDAYRLGDVDEFLQLGADELLGGDYLCLIEWADRVEEALPRDQIRVEIVPTTETGRQIRITASPSLLDELEQKLGGSSISVVKDG</sequence>
<evidence type="ECO:0000256" key="6">
    <source>
        <dbReference type="ARBA" id="ARBA00022723"/>
    </source>
</evidence>
<dbReference type="NCBIfam" id="TIGR00150">
    <property type="entry name" value="T6A_YjeE"/>
    <property type="match status" value="1"/>
</dbReference>
<dbReference type="InterPro" id="IPR003442">
    <property type="entry name" value="T6A_TsaE"/>
</dbReference>
<keyword evidence="6" id="KW-0479">Metal-binding</keyword>
<evidence type="ECO:0000313" key="12">
    <source>
        <dbReference type="Proteomes" id="UP000317243"/>
    </source>
</evidence>
<dbReference type="GO" id="GO:0046872">
    <property type="term" value="F:metal ion binding"/>
    <property type="evidence" value="ECO:0007669"/>
    <property type="project" value="UniProtKB-KW"/>
</dbReference>
<protein>
    <recommendedName>
        <fullName evidence="3">tRNA threonylcarbamoyladenosine biosynthesis protein TsaE</fullName>
    </recommendedName>
    <alternativeName>
        <fullName evidence="10">t(6)A37 threonylcarbamoyladenosine biosynthesis protein TsaE</fullName>
    </alternativeName>
</protein>
<keyword evidence="9" id="KW-0460">Magnesium</keyword>
<evidence type="ECO:0000313" key="11">
    <source>
        <dbReference type="EMBL" id="TWT57651.1"/>
    </source>
</evidence>
<dbReference type="EMBL" id="SIHI01000001">
    <property type="protein sequence ID" value="TWT57651.1"/>
    <property type="molecule type" value="Genomic_DNA"/>
</dbReference>